<keyword evidence="3" id="KW-1185">Reference proteome</keyword>
<dbReference type="GeneID" id="300572683"/>
<dbReference type="Proteomes" id="UP001642720">
    <property type="component" value="Unassembled WGS sequence"/>
</dbReference>
<reference evidence="2 3" key="1">
    <citation type="submission" date="2018-01" db="EMBL/GenBank/DDBJ databases">
        <title>Genome characterization of the sugarcane-associated fungus Trichoderma ghanense CCMA-1212 and their application in lignocelulose bioconversion.</title>
        <authorList>
            <person name="Steindorff A.S."/>
            <person name="Mendes T.D."/>
            <person name="Vilela E.S.D."/>
            <person name="Rodrigues D.S."/>
            <person name="Formighieri E.F."/>
            <person name="Melo I.S."/>
            <person name="Favaro L.C.L."/>
        </authorList>
    </citation>
    <scope>NUCLEOTIDE SEQUENCE [LARGE SCALE GENOMIC DNA]</scope>
    <source>
        <strain evidence="2 3">CCMA-1212</strain>
    </source>
</reference>
<evidence type="ECO:0000313" key="3">
    <source>
        <dbReference type="Proteomes" id="UP001642720"/>
    </source>
</evidence>
<dbReference type="EMBL" id="PPTA01000001">
    <property type="protein sequence ID" value="TFB07045.1"/>
    <property type="molecule type" value="Genomic_DNA"/>
</dbReference>
<gene>
    <name evidence="2" type="ORF">CCMA1212_000776</name>
</gene>
<accession>A0ABY2HIB6</accession>
<organism evidence="2 3">
    <name type="scientific">Trichoderma ghanense</name>
    <dbReference type="NCBI Taxonomy" id="65468"/>
    <lineage>
        <taxon>Eukaryota</taxon>
        <taxon>Fungi</taxon>
        <taxon>Dikarya</taxon>
        <taxon>Ascomycota</taxon>
        <taxon>Pezizomycotina</taxon>
        <taxon>Sordariomycetes</taxon>
        <taxon>Hypocreomycetidae</taxon>
        <taxon>Hypocreales</taxon>
        <taxon>Hypocreaceae</taxon>
        <taxon>Trichoderma</taxon>
    </lineage>
</organism>
<feature type="region of interest" description="Disordered" evidence="1">
    <location>
        <begin position="1"/>
        <end position="29"/>
    </location>
</feature>
<sequence length="93" mass="9988">MAPPTAKKKLHPAFPNVEEGADADGPARTARLSSDKFWLKGTTDPDDNDDSAQGAYGIDAMMWALGGRIMPSWFGPDTCSKCARGQRTALFIS</sequence>
<proteinExistence type="predicted"/>
<evidence type="ECO:0000313" key="2">
    <source>
        <dbReference type="EMBL" id="TFB07045.1"/>
    </source>
</evidence>
<comment type="caution">
    <text evidence="2">The sequence shown here is derived from an EMBL/GenBank/DDBJ whole genome shotgun (WGS) entry which is preliminary data.</text>
</comment>
<protein>
    <submittedName>
        <fullName evidence="2">Uncharacterized protein</fullName>
    </submittedName>
</protein>
<name>A0ABY2HIB6_9HYPO</name>
<evidence type="ECO:0000256" key="1">
    <source>
        <dbReference type="SAM" id="MobiDB-lite"/>
    </source>
</evidence>
<feature type="compositionally biased region" description="Basic residues" evidence="1">
    <location>
        <begin position="1"/>
        <end position="11"/>
    </location>
</feature>
<dbReference type="RefSeq" id="XP_073563246.1">
    <property type="nucleotide sequence ID" value="XM_073698233.1"/>
</dbReference>